<feature type="signal peptide" evidence="1">
    <location>
        <begin position="1"/>
        <end position="20"/>
    </location>
</feature>
<dbReference type="RefSeq" id="WP_319953956.1">
    <property type="nucleotide sequence ID" value="NZ_JAXAVX010000003.1"/>
</dbReference>
<gene>
    <name evidence="2" type="ORF">SK069_09385</name>
</gene>
<dbReference type="SUPFAM" id="SSF53187">
    <property type="entry name" value="Zn-dependent exopeptidases"/>
    <property type="match status" value="1"/>
</dbReference>
<dbReference type="Gene3D" id="3.40.630.10">
    <property type="entry name" value="Zn peptidases"/>
    <property type="match status" value="1"/>
</dbReference>
<dbReference type="PROSITE" id="PS51318">
    <property type="entry name" value="TAT"/>
    <property type="match status" value="1"/>
</dbReference>
<dbReference type="Proteomes" id="UP001277761">
    <property type="component" value="Unassembled WGS sequence"/>
</dbReference>
<reference evidence="2 3" key="1">
    <citation type="submission" date="2023-11" db="EMBL/GenBank/DDBJ databases">
        <authorList>
            <person name="Xu M."/>
            <person name="Jiang T."/>
        </authorList>
    </citation>
    <scope>NUCLEOTIDE SEQUENCE [LARGE SCALE GENOMIC DNA]</scope>
    <source>
        <strain evidence="2 3">SD</strain>
    </source>
</reference>
<feature type="chain" id="PRO_5045766889" description="M28 family peptidase" evidence="1">
    <location>
        <begin position="21"/>
        <end position="651"/>
    </location>
</feature>
<keyword evidence="3" id="KW-1185">Reference proteome</keyword>
<evidence type="ECO:0000313" key="2">
    <source>
        <dbReference type="EMBL" id="MDX8151804.1"/>
    </source>
</evidence>
<protein>
    <recommendedName>
        <fullName evidence="4">M28 family peptidase</fullName>
    </recommendedName>
</protein>
<dbReference type="EMBL" id="JAXAVX010000003">
    <property type="protein sequence ID" value="MDX8151804.1"/>
    <property type="molecule type" value="Genomic_DNA"/>
</dbReference>
<comment type="caution">
    <text evidence="2">The sequence shown here is derived from an EMBL/GenBank/DDBJ whole genome shotgun (WGS) entry which is preliminary data.</text>
</comment>
<proteinExistence type="predicted"/>
<accession>A0ABU4VL35</accession>
<organism evidence="2 3">
    <name type="scientific">Patulibacter brassicae</name>
    <dbReference type="NCBI Taxonomy" id="1705717"/>
    <lineage>
        <taxon>Bacteria</taxon>
        <taxon>Bacillati</taxon>
        <taxon>Actinomycetota</taxon>
        <taxon>Thermoleophilia</taxon>
        <taxon>Solirubrobacterales</taxon>
        <taxon>Patulibacteraceae</taxon>
        <taxon>Patulibacter</taxon>
    </lineage>
</organism>
<name>A0ABU4VL35_9ACTN</name>
<keyword evidence="1" id="KW-0732">Signal</keyword>
<evidence type="ECO:0000313" key="3">
    <source>
        <dbReference type="Proteomes" id="UP001277761"/>
    </source>
</evidence>
<sequence>MTRRTLVRGAAATAAGGALAGLVDLPARATPGRARTPISLPSPQQVRADVQRMVDFGPRLTGSAPHQHFVAWLERELVAAGARLLPCDDYAYERWTAEDVGLEVLDGPGRGAVRVATSFTRAQETPAGGVTGPLVYGGVAPVPSIDGLDLASLSTSLAGYGEQLASFVQGLLGTLAGGTRDSILLVDLPLPLPLVSGIFLPLLTHLQWEGHTAADLLTEEYRRSWILPGLQLPLAPFQALGARGVVFVLDRSYEALRGQYLPFFGDHEPLPALFVDRDTGRRLRALAGGRPRTRLTLTASRATVTTPSVTAVIPGASDEVVICNTHTDGQGFVEENGGVALVQLARHFGSLPPGERLRRTLVFAAWPGHTGGHQLPELEGWMGAHRDLVRRAAAALTIEHLGCTRWQDTADRGWHATGEHELFAAWVTQGRLHDITRDALVRARIDRTALLRPPVQFGVGAAFQHAGVPQIGALAGPEYLLTVSPNGDMDKFDERLAARQIAWFADVIRRIDDVSAAELRRGDPTLGSSVPSGDVSRPVVCGPGDRFVADGGGGAALRVRFYGRRRRLRGAVLLRLEATGAALDGVTIELRRGGRLVARTGRMRIGGRPRDVVLRRTRGRRFALGRYSLLTRRAGTIIDRRSVRLGHATRS</sequence>
<evidence type="ECO:0008006" key="4">
    <source>
        <dbReference type="Google" id="ProtNLM"/>
    </source>
</evidence>
<dbReference type="InterPro" id="IPR006311">
    <property type="entry name" value="TAT_signal"/>
</dbReference>
<evidence type="ECO:0000256" key="1">
    <source>
        <dbReference type="SAM" id="SignalP"/>
    </source>
</evidence>